<dbReference type="Proteomes" id="UP000253509">
    <property type="component" value="Unassembled WGS sequence"/>
</dbReference>
<gene>
    <name evidence="2" type="ORF">DFO65_103143</name>
</gene>
<dbReference type="InterPro" id="IPR037523">
    <property type="entry name" value="VOC_core"/>
</dbReference>
<protein>
    <recommendedName>
        <fullName evidence="1">VOC domain-containing protein</fullName>
    </recommendedName>
</protein>
<sequence length="110" mass="12048">MIDGILANCPVADLDRAEDWYTRLFERGPDQRPMTGLLEWHLGESFGFQVWADRQRAGGTVVVLQETALDDLADRLTTTGIDHSGPEPGGGARILRVRDPDGNLIVCTGD</sequence>
<accession>A0A366IKB6</accession>
<dbReference type="AlphaFoldDB" id="A0A366IKB6"/>
<dbReference type="RefSeq" id="WP_113903337.1">
    <property type="nucleotide sequence ID" value="NZ_QNSB01000003.1"/>
</dbReference>
<name>A0A366IKB6_9MICO</name>
<dbReference type="CDD" id="cd06587">
    <property type="entry name" value="VOC"/>
    <property type="match status" value="1"/>
</dbReference>
<dbReference type="Gene3D" id="3.10.180.10">
    <property type="entry name" value="2,3-Dihydroxybiphenyl 1,2-Dioxygenase, domain 1"/>
    <property type="match status" value="1"/>
</dbReference>
<keyword evidence="3" id="KW-1185">Reference proteome</keyword>
<reference evidence="2 3" key="1">
    <citation type="submission" date="2018-06" db="EMBL/GenBank/DDBJ databases">
        <title>Freshwater and sediment microbial communities from various areas in North America, analyzing microbe dynamics in response to fracking.</title>
        <authorList>
            <person name="Lamendella R."/>
        </authorList>
    </citation>
    <scope>NUCLEOTIDE SEQUENCE [LARGE SCALE GENOMIC DNA]</scope>
    <source>
        <strain evidence="2 3">3b_TX</strain>
    </source>
</reference>
<proteinExistence type="predicted"/>
<organism evidence="2 3">
    <name type="scientific">Brevibacterium celere</name>
    <dbReference type="NCBI Taxonomy" id="225845"/>
    <lineage>
        <taxon>Bacteria</taxon>
        <taxon>Bacillati</taxon>
        <taxon>Actinomycetota</taxon>
        <taxon>Actinomycetes</taxon>
        <taxon>Micrococcales</taxon>
        <taxon>Brevibacteriaceae</taxon>
        <taxon>Brevibacterium</taxon>
    </lineage>
</organism>
<dbReference type="EMBL" id="QNSB01000003">
    <property type="protein sequence ID" value="RBP72852.1"/>
    <property type="molecule type" value="Genomic_DNA"/>
</dbReference>
<dbReference type="PROSITE" id="PS51819">
    <property type="entry name" value="VOC"/>
    <property type="match status" value="1"/>
</dbReference>
<comment type="caution">
    <text evidence="2">The sequence shown here is derived from an EMBL/GenBank/DDBJ whole genome shotgun (WGS) entry which is preliminary data.</text>
</comment>
<dbReference type="SUPFAM" id="SSF54593">
    <property type="entry name" value="Glyoxalase/Bleomycin resistance protein/Dihydroxybiphenyl dioxygenase"/>
    <property type="match status" value="1"/>
</dbReference>
<evidence type="ECO:0000259" key="1">
    <source>
        <dbReference type="PROSITE" id="PS51819"/>
    </source>
</evidence>
<feature type="domain" description="VOC" evidence="1">
    <location>
        <begin position="1"/>
        <end position="110"/>
    </location>
</feature>
<dbReference type="InterPro" id="IPR029068">
    <property type="entry name" value="Glyas_Bleomycin-R_OHBP_Dase"/>
</dbReference>
<evidence type="ECO:0000313" key="3">
    <source>
        <dbReference type="Proteomes" id="UP000253509"/>
    </source>
</evidence>
<evidence type="ECO:0000313" key="2">
    <source>
        <dbReference type="EMBL" id="RBP72852.1"/>
    </source>
</evidence>